<evidence type="ECO:0000313" key="3">
    <source>
        <dbReference type="EMBL" id="EKF43107.1"/>
    </source>
</evidence>
<organism evidence="3 4">
    <name type="scientific">Nitratireductor indicus C115</name>
    <dbReference type="NCBI Taxonomy" id="1231190"/>
    <lineage>
        <taxon>Bacteria</taxon>
        <taxon>Pseudomonadati</taxon>
        <taxon>Pseudomonadota</taxon>
        <taxon>Alphaproteobacteria</taxon>
        <taxon>Hyphomicrobiales</taxon>
        <taxon>Phyllobacteriaceae</taxon>
        <taxon>Nitratireductor</taxon>
    </lineage>
</organism>
<dbReference type="InterPro" id="IPR050259">
    <property type="entry name" value="SDR"/>
</dbReference>
<protein>
    <submittedName>
        <fullName evidence="3">3-oxoacyl-ACP reductase</fullName>
    </submittedName>
</protein>
<dbReference type="PANTHER" id="PTHR42879">
    <property type="entry name" value="3-OXOACYL-(ACYL-CARRIER-PROTEIN) REDUCTASE"/>
    <property type="match status" value="1"/>
</dbReference>
<dbReference type="RefSeq" id="WP_009756261.1">
    <property type="nucleotide sequence ID" value="NZ_AMSI01000004.1"/>
</dbReference>
<dbReference type="InterPro" id="IPR002347">
    <property type="entry name" value="SDR_fam"/>
</dbReference>
<evidence type="ECO:0000256" key="2">
    <source>
        <dbReference type="RuleBase" id="RU000363"/>
    </source>
</evidence>
<comment type="caution">
    <text evidence="3">The sequence shown here is derived from an EMBL/GenBank/DDBJ whole genome shotgun (WGS) entry which is preliminary data.</text>
</comment>
<dbReference type="SUPFAM" id="SSF51735">
    <property type="entry name" value="NAD(P)-binding Rossmann-fold domains"/>
    <property type="match status" value="1"/>
</dbReference>
<dbReference type="CDD" id="cd05233">
    <property type="entry name" value="SDR_c"/>
    <property type="match status" value="1"/>
</dbReference>
<dbReference type="FunFam" id="3.40.50.720:FF:000084">
    <property type="entry name" value="Short-chain dehydrogenase reductase"/>
    <property type="match status" value="1"/>
</dbReference>
<gene>
    <name evidence="3" type="ORF">NA8A_07219</name>
</gene>
<dbReference type="OrthoDB" id="9793325at2"/>
<dbReference type="PANTHER" id="PTHR42879:SF2">
    <property type="entry name" value="3-OXOACYL-[ACYL-CARRIER-PROTEIN] REDUCTASE FABG"/>
    <property type="match status" value="1"/>
</dbReference>
<sequence>MALNDIFGLDGRVALVTGSTRGIGAAIAGGLSAAGAHVVIHGTRQDRAESEAERLRGQGARADAVASDLSEPGAGARLIAAAEAVAGPVDILVVNASAQKNASLAGLTSEDLDFQLAVNLRSTVEMLQACLPGMARRGWGRVVNIGSINQIAPKPVVTAYAATKAAQHNIIQSQAREYAGTGVVLNTLAPGLIDTDRNADRKNADPAAWAAYCHNANWMGRAGEASEMTGAAIFLASDACSFMTGEVMVLSGGV</sequence>
<dbReference type="PATRIC" id="fig|1231190.3.peg.1514"/>
<dbReference type="AlphaFoldDB" id="K2PPZ1"/>
<dbReference type="PRINTS" id="PR00080">
    <property type="entry name" value="SDRFAMILY"/>
</dbReference>
<proteinExistence type="inferred from homology"/>
<evidence type="ECO:0000313" key="4">
    <source>
        <dbReference type="Proteomes" id="UP000007374"/>
    </source>
</evidence>
<dbReference type="PRINTS" id="PR00081">
    <property type="entry name" value="GDHRDH"/>
</dbReference>
<evidence type="ECO:0000256" key="1">
    <source>
        <dbReference type="ARBA" id="ARBA00006484"/>
    </source>
</evidence>
<accession>K2PPZ1</accession>
<dbReference type="eggNOG" id="COG1028">
    <property type="taxonomic scope" value="Bacteria"/>
</dbReference>
<dbReference type="InterPro" id="IPR036291">
    <property type="entry name" value="NAD(P)-bd_dom_sf"/>
</dbReference>
<dbReference type="EMBL" id="AMSI01000004">
    <property type="protein sequence ID" value="EKF43107.1"/>
    <property type="molecule type" value="Genomic_DNA"/>
</dbReference>
<name>K2PPZ1_9HYPH</name>
<dbReference type="STRING" id="721133.SAMN05216176_105143"/>
<comment type="similarity">
    <text evidence="1 2">Belongs to the short-chain dehydrogenases/reductases (SDR) family.</text>
</comment>
<dbReference type="Gene3D" id="3.40.50.720">
    <property type="entry name" value="NAD(P)-binding Rossmann-like Domain"/>
    <property type="match status" value="1"/>
</dbReference>
<dbReference type="Pfam" id="PF00106">
    <property type="entry name" value="adh_short"/>
    <property type="match status" value="1"/>
</dbReference>
<dbReference type="Proteomes" id="UP000007374">
    <property type="component" value="Unassembled WGS sequence"/>
</dbReference>
<reference evidence="3 4" key="1">
    <citation type="journal article" date="2012" name="J. Bacteriol.">
        <title>Genome Sequence of Nitratireductor indicus Type Strain C115.</title>
        <authorList>
            <person name="Lai Q."/>
            <person name="Li G."/>
            <person name="Yu Z."/>
            <person name="Shao Z."/>
        </authorList>
    </citation>
    <scope>NUCLEOTIDE SEQUENCE [LARGE SCALE GENOMIC DNA]</scope>
    <source>
        <strain evidence="3 4">C115</strain>
    </source>
</reference>
<keyword evidence="4" id="KW-1185">Reference proteome</keyword>